<dbReference type="EMBL" id="JAHKKG010000017">
    <property type="protein sequence ID" value="MBU2670069.1"/>
    <property type="molecule type" value="Genomic_DNA"/>
</dbReference>
<gene>
    <name evidence="3" type="ORF">KOI35_41845</name>
</gene>
<feature type="transmembrane region" description="Helical" evidence="2">
    <location>
        <begin position="154"/>
        <end position="178"/>
    </location>
</feature>
<organism evidence="3 4">
    <name type="scientific">Paractinoplanes bogorensis</name>
    <dbReference type="NCBI Taxonomy" id="1610840"/>
    <lineage>
        <taxon>Bacteria</taxon>
        <taxon>Bacillati</taxon>
        <taxon>Actinomycetota</taxon>
        <taxon>Actinomycetes</taxon>
        <taxon>Micromonosporales</taxon>
        <taxon>Micromonosporaceae</taxon>
        <taxon>Paractinoplanes</taxon>
    </lineage>
</organism>
<sequence>MSYPVQPQPLAPAPSGRPPTVTFAAGLLWLMAGVGLIYAIATLAIVPGTISRFRDVTGGPLQQFGSGTDPEYYVAVVWLGAAIALALAVIAFALFVVIGLSLRRGSNAARVATLVVCVLGIVGGAAGVLTVAAQRSGESAPLSLGGQLSDAYPGGWIGANAGLSIAQILGYVLVGILVMTAPRAFFRRTPATSGAPMPGPGMPGVPMPGVPTSGAGMPGAMMPGAGMPVAQAPGVAVGYPGGAYPAGPGYQSGPGYSSGAGYPAGPGYPAPGAAYPSPYGSPAQPMPGQPAPGQPAPGPSPYARPDGHDSGFTAPAFVPTPSTTQHPPADPDSPYARPTAAESPAASGGSPSVAFGQPAVDPSSSPAAAGPVQPAASDASPSAAFERSRPVVEPGSSLGAAESVQPAASGGSPSVAFGQPAVEPSPSPAAAEPVQPAASDASPSAAFEQSRPVVEPSPSTPPPAGAESSPSSVPPAAVESSPVSPADNPPPPSS</sequence>
<feature type="region of interest" description="Disordered" evidence="1">
    <location>
        <begin position="275"/>
        <end position="494"/>
    </location>
</feature>
<feature type="compositionally biased region" description="Low complexity" evidence="1">
    <location>
        <begin position="340"/>
        <end position="384"/>
    </location>
</feature>
<proteinExistence type="predicted"/>
<dbReference type="Proteomes" id="UP001519654">
    <property type="component" value="Unassembled WGS sequence"/>
</dbReference>
<reference evidence="3 4" key="1">
    <citation type="submission" date="2021-06" db="EMBL/GenBank/DDBJ databases">
        <title>Actinoplanes lichenicola sp. nov., and Actinoplanes ovalisporus sp. nov., isolated from lichen in Thailand.</title>
        <authorList>
            <person name="Saeng-In P."/>
            <person name="Kanchanasin P."/>
            <person name="Yuki M."/>
            <person name="Kudo T."/>
            <person name="Ohkuma M."/>
            <person name="Phongsopitanun W."/>
            <person name="Tanasupawat S."/>
        </authorList>
    </citation>
    <scope>NUCLEOTIDE SEQUENCE [LARGE SCALE GENOMIC DNA]</scope>
    <source>
        <strain evidence="3 4">NBRC 110975</strain>
    </source>
</reference>
<evidence type="ECO:0000256" key="1">
    <source>
        <dbReference type="SAM" id="MobiDB-lite"/>
    </source>
</evidence>
<keyword evidence="2" id="KW-0812">Transmembrane</keyword>
<dbReference type="PANTHER" id="PTHR24216">
    <property type="entry name" value="PAXILLIN-RELATED"/>
    <property type="match status" value="1"/>
</dbReference>
<dbReference type="PANTHER" id="PTHR24216:SF65">
    <property type="entry name" value="PAXILLIN-LIKE PROTEIN 1"/>
    <property type="match status" value="1"/>
</dbReference>
<feature type="transmembrane region" description="Helical" evidence="2">
    <location>
        <begin position="72"/>
        <end position="99"/>
    </location>
</feature>
<feature type="compositionally biased region" description="Pro residues" evidence="1">
    <location>
        <begin position="284"/>
        <end position="302"/>
    </location>
</feature>
<name>A0ABS5Z548_9ACTN</name>
<dbReference type="PRINTS" id="PR01217">
    <property type="entry name" value="PRICHEXTENSN"/>
</dbReference>
<keyword evidence="4" id="KW-1185">Reference proteome</keyword>
<comment type="caution">
    <text evidence="3">The sequence shown here is derived from an EMBL/GenBank/DDBJ whole genome shotgun (WGS) entry which is preliminary data.</text>
</comment>
<keyword evidence="2" id="KW-0472">Membrane</keyword>
<evidence type="ECO:0000313" key="4">
    <source>
        <dbReference type="Proteomes" id="UP001519654"/>
    </source>
</evidence>
<accession>A0ABS5Z548</accession>
<protein>
    <submittedName>
        <fullName evidence="3">Uncharacterized protein</fullName>
    </submittedName>
</protein>
<dbReference type="RefSeq" id="WP_215795288.1">
    <property type="nucleotide sequence ID" value="NZ_JAHKKG010000017.1"/>
</dbReference>
<evidence type="ECO:0000256" key="2">
    <source>
        <dbReference type="SAM" id="Phobius"/>
    </source>
</evidence>
<keyword evidence="2" id="KW-1133">Transmembrane helix</keyword>
<feature type="transmembrane region" description="Helical" evidence="2">
    <location>
        <begin position="111"/>
        <end position="134"/>
    </location>
</feature>
<feature type="compositionally biased region" description="Low complexity" evidence="1">
    <location>
        <begin position="419"/>
        <end position="457"/>
    </location>
</feature>
<feature type="compositionally biased region" description="Low complexity" evidence="1">
    <location>
        <begin position="465"/>
        <end position="486"/>
    </location>
</feature>
<evidence type="ECO:0000313" key="3">
    <source>
        <dbReference type="EMBL" id="MBU2670069.1"/>
    </source>
</evidence>
<feature type="transmembrane region" description="Helical" evidence="2">
    <location>
        <begin position="21"/>
        <end position="46"/>
    </location>
</feature>